<keyword evidence="3" id="KW-1185">Reference proteome</keyword>
<keyword evidence="1" id="KW-0472">Membrane</keyword>
<dbReference type="PANTHER" id="PTHR35043:SF7">
    <property type="entry name" value="TRANSCRIPTION FACTOR DOMAIN-CONTAINING PROTEIN"/>
    <property type="match status" value="1"/>
</dbReference>
<reference evidence="2 3" key="1">
    <citation type="submission" date="2019-04" db="EMBL/GenBank/DDBJ databases">
        <title>Friends and foes A comparative genomics study of 23 Aspergillus species from section Flavi.</title>
        <authorList>
            <consortium name="DOE Joint Genome Institute"/>
            <person name="Kjaerbolling I."/>
            <person name="Vesth T."/>
            <person name="Frisvad J.C."/>
            <person name="Nybo J.L."/>
            <person name="Theobald S."/>
            <person name="Kildgaard S."/>
            <person name="Isbrandt T."/>
            <person name="Kuo A."/>
            <person name="Sato A."/>
            <person name="Lyhne E.K."/>
            <person name="Kogle M.E."/>
            <person name="Wiebenga A."/>
            <person name="Kun R.S."/>
            <person name="Lubbers R.J."/>
            <person name="Makela M.R."/>
            <person name="Barry K."/>
            <person name="Chovatia M."/>
            <person name="Clum A."/>
            <person name="Daum C."/>
            <person name="Haridas S."/>
            <person name="He G."/>
            <person name="LaButti K."/>
            <person name="Lipzen A."/>
            <person name="Mondo S."/>
            <person name="Riley R."/>
            <person name="Salamov A."/>
            <person name="Simmons B.A."/>
            <person name="Magnuson J.K."/>
            <person name="Henrissat B."/>
            <person name="Mortensen U.H."/>
            <person name="Larsen T.O."/>
            <person name="Devries R.P."/>
            <person name="Grigoriev I.V."/>
            <person name="Machida M."/>
            <person name="Baker S.E."/>
            <person name="Andersen M.R."/>
        </authorList>
    </citation>
    <scope>NUCLEOTIDE SEQUENCE [LARGE SCALE GENOMIC DNA]</scope>
    <source>
        <strain evidence="2 3">CBS 117626</strain>
    </source>
</reference>
<dbReference type="Proteomes" id="UP000326950">
    <property type="component" value="Unassembled WGS sequence"/>
</dbReference>
<feature type="transmembrane region" description="Helical" evidence="1">
    <location>
        <begin position="88"/>
        <end position="111"/>
    </location>
</feature>
<evidence type="ECO:0000256" key="1">
    <source>
        <dbReference type="SAM" id="Phobius"/>
    </source>
</evidence>
<proteinExistence type="predicted"/>
<protein>
    <submittedName>
        <fullName evidence="2">Uncharacterized protein</fullName>
    </submittedName>
</protein>
<dbReference type="OrthoDB" id="3061561at2759"/>
<name>A0A5N6VCY7_ASPTM</name>
<sequence length="171" mass="19500">MLKCTIPQLKYIVEVGPLHFLPFLDFQLPCIQYNSFPLVADPLEGDIVKVNRKTQNYIYFGISVGALVFGCVHLFAWNFPFPTDVEKLIWRIASFLTALLPTALNMIWLMANRGERATDITRPWYLTLALTGISIIVLCRIFILVEVFRSLYFLSPDAFSSTWALNVPHVG</sequence>
<dbReference type="PANTHER" id="PTHR35043">
    <property type="entry name" value="TRANSCRIPTION FACTOR DOMAIN-CONTAINING PROTEIN"/>
    <property type="match status" value="1"/>
</dbReference>
<dbReference type="EMBL" id="ML738588">
    <property type="protein sequence ID" value="KAE8167701.1"/>
    <property type="molecule type" value="Genomic_DNA"/>
</dbReference>
<keyword evidence="1" id="KW-0812">Transmembrane</keyword>
<evidence type="ECO:0000313" key="3">
    <source>
        <dbReference type="Proteomes" id="UP000326950"/>
    </source>
</evidence>
<gene>
    <name evidence="2" type="ORF">BDV40DRAFT_252547</name>
</gene>
<dbReference type="AlphaFoldDB" id="A0A5N6VCY7"/>
<accession>A0A5N6VCY7</accession>
<feature type="transmembrane region" description="Helical" evidence="1">
    <location>
        <begin position="123"/>
        <end position="145"/>
    </location>
</feature>
<evidence type="ECO:0000313" key="2">
    <source>
        <dbReference type="EMBL" id="KAE8167701.1"/>
    </source>
</evidence>
<feature type="transmembrane region" description="Helical" evidence="1">
    <location>
        <begin position="57"/>
        <end position="76"/>
    </location>
</feature>
<keyword evidence="1" id="KW-1133">Transmembrane helix</keyword>
<organism evidence="2 3">
    <name type="scientific">Aspergillus tamarii</name>
    <dbReference type="NCBI Taxonomy" id="41984"/>
    <lineage>
        <taxon>Eukaryota</taxon>
        <taxon>Fungi</taxon>
        <taxon>Dikarya</taxon>
        <taxon>Ascomycota</taxon>
        <taxon>Pezizomycotina</taxon>
        <taxon>Eurotiomycetes</taxon>
        <taxon>Eurotiomycetidae</taxon>
        <taxon>Eurotiales</taxon>
        <taxon>Aspergillaceae</taxon>
        <taxon>Aspergillus</taxon>
        <taxon>Aspergillus subgen. Circumdati</taxon>
    </lineage>
</organism>